<keyword evidence="2 5" id="KW-0067">ATP-binding</keyword>
<evidence type="ECO:0000259" key="4">
    <source>
        <dbReference type="PROSITE" id="PS51194"/>
    </source>
</evidence>
<dbReference type="Pfam" id="PF00271">
    <property type="entry name" value="Helicase_C"/>
    <property type="match status" value="1"/>
</dbReference>
<dbReference type="InterPro" id="IPR001650">
    <property type="entry name" value="Helicase_C-like"/>
</dbReference>
<reference evidence="5 6" key="1">
    <citation type="journal article" date="2013" name="Genome Announc.">
        <title>Draft Genome of the Nitrogen-Fixing Bacterium Pseudomonas stutzeri Strain KOS6 Isolated from Industrial Hydrocarbon Sludge.</title>
        <authorList>
            <person name="Grigoryeva T.V."/>
            <person name="Laikov A.V."/>
            <person name="Naumova R.P."/>
            <person name="Manolov A.I."/>
            <person name="Larin A.K."/>
            <person name="Karpova I.Y."/>
            <person name="Semashko T.A."/>
            <person name="Alexeev D.G."/>
            <person name="Kostryukova E.S."/>
            <person name="Muller R."/>
            <person name="Govorun V.M."/>
        </authorList>
    </citation>
    <scope>NUCLEOTIDE SEQUENCE [LARGE SCALE GENOMIC DNA]</scope>
    <source>
        <strain evidence="5 6">KOS6</strain>
    </source>
</reference>
<dbReference type="RefSeq" id="WP_024162587.1">
    <property type="nucleotide sequence ID" value="NZ_KK020679.1"/>
</dbReference>
<protein>
    <submittedName>
        <fullName evidence="5">Helicase</fullName>
    </submittedName>
</protein>
<dbReference type="SUPFAM" id="SSF52540">
    <property type="entry name" value="P-loop containing nucleoside triphosphate hydrolases"/>
    <property type="match status" value="2"/>
</dbReference>
<dbReference type="HOGENOM" id="CLU_016760_1_0_6"/>
<dbReference type="InterPro" id="IPR027417">
    <property type="entry name" value="P-loop_NTPase"/>
</dbReference>
<dbReference type="SMART" id="SM00487">
    <property type="entry name" value="DEXDc"/>
    <property type="match status" value="1"/>
</dbReference>
<dbReference type="CDD" id="cd18793">
    <property type="entry name" value="SF2_C_SNF"/>
    <property type="match status" value="1"/>
</dbReference>
<evidence type="ECO:0000313" key="6">
    <source>
        <dbReference type="Proteomes" id="UP000026923"/>
    </source>
</evidence>
<dbReference type="Gene3D" id="3.40.50.10810">
    <property type="entry name" value="Tandem AAA-ATPase domain"/>
    <property type="match status" value="1"/>
</dbReference>
<dbReference type="PANTHER" id="PTHR10799">
    <property type="entry name" value="SNF2/RAD54 HELICASE FAMILY"/>
    <property type="match status" value="1"/>
</dbReference>
<proteinExistence type="predicted"/>
<dbReference type="PROSITE" id="PS51194">
    <property type="entry name" value="HELICASE_CTER"/>
    <property type="match status" value="1"/>
</dbReference>
<keyword evidence="2 5" id="KW-0547">Nucleotide-binding</keyword>
<name>A0A061JQ83_STUST</name>
<dbReference type="Gene3D" id="3.40.50.300">
    <property type="entry name" value="P-loop containing nucleotide triphosphate hydrolases"/>
    <property type="match status" value="1"/>
</dbReference>
<dbReference type="PROSITE" id="PS51192">
    <property type="entry name" value="HELICASE_ATP_BIND_1"/>
    <property type="match status" value="1"/>
</dbReference>
<dbReference type="GO" id="GO:0004386">
    <property type="term" value="F:helicase activity"/>
    <property type="evidence" value="ECO:0007669"/>
    <property type="project" value="UniProtKB-KW"/>
</dbReference>
<organism evidence="5 6">
    <name type="scientific">Stutzerimonas stutzeri KOS6</name>
    <dbReference type="NCBI Taxonomy" id="1218352"/>
    <lineage>
        <taxon>Bacteria</taxon>
        <taxon>Pseudomonadati</taxon>
        <taxon>Pseudomonadota</taxon>
        <taxon>Gammaproteobacteria</taxon>
        <taxon>Pseudomonadales</taxon>
        <taxon>Pseudomonadaceae</taxon>
        <taxon>Stutzerimonas</taxon>
    </lineage>
</organism>
<dbReference type="Pfam" id="PF00176">
    <property type="entry name" value="SNF2-rel_dom"/>
    <property type="match status" value="1"/>
</dbReference>
<dbReference type="eggNOG" id="COG0553">
    <property type="taxonomic scope" value="Bacteria"/>
</dbReference>
<keyword evidence="2 5" id="KW-0347">Helicase</keyword>
<evidence type="ECO:0000256" key="1">
    <source>
        <dbReference type="ARBA" id="ARBA00022801"/>
    </source>
</evidence>
<dbReference type="GO" id="GO:0016787">
    <property type="term" value="F:hydrolase activity"/>
    <property type="evidence" value="ECO:0007669"/>
    <property type="project" value="UniProtKB-KW"/>
</dbReference>
<feature type="domain" description="Helicase ATP-binding" evidence="3">
    <location>
        <begin position="133"/>
        <end position="296"/>
    </location>
</feature>
<keyword evidence="1" id="KW-0378">Hydrolase</keyword>
<gene>
    <name evidence="5" type="ORF">B597_015870</name>
</gene>
<dbReference type="InterPro" id="IPR049730">
    <property type="entry name" value="SNF2/RAD54-like_C"/>
</dbReference>
<dbReference type="EMBL" id="AMCZ02000022">
    <property type="protein sequence ID" value="EWC40339.1"/>
    <property type="molecule type" value="Genomic_DNA"/>
</dbReference>
<dbReference type="Proteomes" id="UP000026923">
    <property type="component" value="Unassembled WGS sequence"/>
</dbReference>
<dbReference type="GO" id="GO:0005524">
    <property type="term" value="F:ATP binding"/>
    <property type="evidence" value="ECO:0007669"/>
    <property type="project" value="InterPro"/>
</dbReference>
<sequence length="608" mass="67723">MLRFSYRATDQRALIAWDDADVDRPWLPLARALISSASAEAQGEGGNAISLPWWNFVGLRAQINQFLQSFNMCAGQDYLIDTLASELLRQSARNTASYKNAIAGEKLDEQELVEKLQAAKFARTLKAHQIRNVCTLASLPAGATFSVPGAGKTTEALATFTYRRQPGDRLLIIAPKNAFAAWDEQLQECFPDSNDVFVRLRGSNISRALHEDPPFMLISYQQMALSRDLIIPHVARHRVHVFLDESHRIKAGPLRKTAQAVLSLSQFPVGKLVMSGTPMPQSRDDLLPQFSFLYPEIPATADNVVERMRPIYVRTNKGELGLPPVTHLRKSLPMSPLQLELYRFMKSEVARQATEYLSDRGRQAFRSLGRSVMRLLMFVSHPALLSREIDFAKPGLLAAVLAEGKGPKMNYVLHRARELARQGNKVLIWSSFRNNVEYIADSLQDLGAVYIHGGVDAGDEDDDGTREGKIKRFHDDENVRVMVANPAAASEGVSLHTVCHHALYLDRTFNAAQFLQSMDRIHRLGLPPGQATTIEVVECSGSIDETVQWRLKTKIDAMAAALNDTTLQIDPIPMDPEMIDDDEDWSGGGMDAEDVQALLRDLSGIPRE</sequence>
<dbReference type="InterPro" id="IPR000330">
    <property type="entry name" value="SNF2_N"/>
</dbReference>
<feature type="domain" description="Helicase C-terminal" evidence="4">
    <location>
        <begin position="411"/>
        <end position="566"/>
    </location>
</feature>
<dbReference type="InterPro" id="IPR014001">
    <property type="entry name" value="Helicase_ATP-bd"/>
</dbReference>
<dbReference type="AlphaFoldDB" id="A0A061JQ83"/>
<evidence type="ECO:0000259" key="3">
    <source>
        <dbReference type="PROSITE" id="PS51192"/>
    </source>
</evidence>
<evidence type="ECO:0000256" key="2">
    <source>
        <dbReference type="ARBA" id="ARBA00022806"/>
    </source>
</evidence>
<evidence type="ECO:0000313" key="5">
    <source>
        <dbReference type="EMBL" id="EWC40339.1"/>
    </source>
</evidence>
<dbReference type="InterPro" id="IPR038718">
    <property type="entry name" value="SNF2-like_sf"/>
</dbReference>
<comment type="caution">
    <text evidence="5">The sequence shown here is derived from an EMBL/GenBank/DDBJ whole genome shotgun (WGS) entry which is preliminary data.</text>
</comment>
<accession>A0A061JQ83</accession>